<keyword evidence="4 10" id="KW-0031">Aminopeptidase</keyword>
<organism evidence="13 14">
    <name type="scientific">Streptomyces polyasparticus</name>
    <dbReference type="NCBI Taxonomy" id="2767826"/>
    <lineage>
        <taxon>Bacteria</taxon>
        <taxon>Bacillati</taxon>
        <taxon>Actinomycetota</taxon>
        <taxon>Actinomycetes</taxon>
        <taxon>Kitasatosporales</taxon>
        <taxon>Streptomycetaceae</taxon>
        <taxon>Streptomyces</taxon>
    </lineage>
</organism>
<dbReference type="HAMAP" id="MF_00467">
    <property type="entry name" value="Aminopeptidase_M18_2"/>
    <property type="match status" value="1"/>
</dbReference>
<gene>
    <name evidence="10" type="primary">apeB</name>
    <name evidence="13" type="ORF">H9Y04_11965</name>
</gene>
<evidence type="ECO:0000256" key="8">
    <source>
        <dbReference type="ARBA" id="ARBA00022833"/>
    </source>
</evidence>
<evidence type="ECO:0000256" key="6">
    <source>
        <dbReference type="ARBA" id="ARBA00022723"/>
    </source>
</evidence>
<keyword evidence="7 10" id="KW-0378">Hydrolase</keyword>
<evidence type="ECO:0000256" key="1">
    <source>
        <dbReference type="ARBA" id="ARBA00001947"/>
    </source>
</evidence>
<evidence type="ECO:0000256" key="10">
    <source>
        <dbReference type="HAMAP-Rule" id="MF_00467"/>
    </source>
</evidence>
<sequence>MTVSGEAERTRPAADDHVTDLLAFLRDSPSPYHAVAQAARRLEKAGFTELTGTEKWTGSAGGRYLAKGGALIAWYVPEDAPAHAPFRIMGAHTDSPNLRVKPTPDTGAAGWRQIAVEIYGGVPLNTWLDRDLGISGRLTLRDGSQPLVLLDEPLLRVPQLAIHLDRGVNDGLALDRQRQTQPVWSLGAPEQGALLARVARAAGIDASDVLGWDLMLHDTQEPGLLGARREFLVSSRLDNLVSVHAGVTALINSVGTAGSRIPVLAAFDHEEVGSGSETGAQGPLLERVLSRSVAARGGSREDWERALADALCVSADMSHAIHPNYAERHDPDNHPLPNGGPVIKVNVNQRYATEGTGYAAFVSACERAGVPWQRFVSNNAMPCGTSIGPLTAARLGVTTVDVGVPGLSMHSARELVGTHDPGHLARALGAFVTAG</sequence>
<comment type="cofactor">
    <cofactor evidence="1 10 12">
        <name>Zn(2+)</name>
        <dbReference type="ChEBI" id="CHEBI:29105"/>
    </cofactor>
</comment>
<keyword evidence="5 10" id="KW-0645">Protease</keyword>
<evidence type="ECO:0000256" key="5">
    <source>
        <dbReference type="ARBA" id="ARBA00022670"/>
    </source>
</evidence>
<evidence type="ECO:0000256" key="9">
    <source>
        <dbReference type="ARBA" id="ARBA00023049"/>
    </source>
</evidence>
<dbReference type="EC" id="3.4.11.-" evidence="10"/>
<dbReference type="EMBL" id="JACTVJ010000005">
    <property type="protein sequence ID" value="MBC9713284.1"/>
    <property type="molecule type" value="Genomic_DNA"/>
</dbReference>
<dbReference type="Gene3D" id="2.30.250.10">
    <property type="entry name" value="Aminopeptidase i, Domain 2"/>
    <property type="match status" value="1"/>
</dbReference>
<evidence type="ECO:0000313" key="14">
    <source>
        <dbReference type="Proteomes" id="UP000642284"/>
    </source>
</evidence>
<dbReference type="SUPFAM" id="SSF101821">
    <property type="entry name" value="Aminopeptidase/glucanase lid domain"/>
    <property type="match status" value="1"/>
</dbReference>
<dbReference type="NCBIfam" id="NF002759">
    <property type="entry name" value="PRK02813.1"/>
    <property type="match status" value="1"/>
</dbReference>
<evidence type="ECO:0000256" key="11">
    <source>
        <dbReference type="RuleBase" id="RU004386"/>
    </source>
</evidence>
<evidence type="ECO:0000256" key="3">
    <source>
        <dbReference type="ARBA" id="ARBA00014897"/>
    </source>
</evidence>
<keyword evidence="8 10" id="KW-0862">Zinc</keyword>
<keyword evidence="6 10" id="KW-0479">Metal-binding</keyword>
<dbReference type="Gene3D" id="3.40.630.10">
    <property type="entry name" value="Zn peptidases"/>
    <property type="match status" value="1"/>
</dbReference>
<dbReference type="CDD" id="cd05658">
    <property type="entry name" value="M18_DAP"/>
    <property type="match status" value="1"/>
</dbReference>
<dbReference type="RefSeq" id="WP_187813796.1">
    <property type="nucleotide sequence ID" value="NZ_JACTVJ010000005.1"/>
</dbReference>
<dbReference type="InterPro" id="IPR023358">
    <property type="entry name" value="Peptidase_M18_dom2"/>
</dbReference>
<dbReference type="PANTHER" id="PTHR28570">
    <property type="entry name" value="ASPARTYL AMINOPEPTIDASE"/>
    <property type="match status" value="1"/>
</dbReference>
<comment type="similarity">
    <text evidence="2 10 11">Belongs to the peptidase M18 family.</text>
</comment>
<dbReference type="Pfam" id="PF02127">
    <property type="entry name" value="Peptidase_M18"/>
    <property type="match status" value="1"/>
</dbReference>
<evidence type="ECO:0000256" key="7">
    <source>
        <dbReference type="ARBA" id="ARBA00022801"/>
    </source>
</evidence>
<protein>
    <recommendedName>
        <fullName evidence="3 10">Probable M18 family aminopeptidase 2</fullName>
        <ecNumber evidence="10">3.4.11.-</ecNumber>
    </recommendedName>
</protein>
<proteinExistence type="inferred from homology"/>
<evidence type="ECO:0000256" key="2">
    <source>
        <dbReference type="ARBA" id="ARBA00008290"/>
    </source>
</evidence>
<reference evidence="13 14" key="1">
    <citation type="submission" date="2020-08" db="EMBL/GenBank/DDBJ databases">
        <title>Genemic of Streptomyces polyaspartic.</title>
        <authorList>
            <person name="Liu W."/>
        </authorList>
    </citation>
    <scope>NUCLEOTIDE SEQUENCE [LARGE SCALE GENOMIC DNA]</scope>
    <source>
        <strain evidence="13 14">TRM66268-LWL</strain>
    </source>
</reference>
<evidence type="ECO:0000313" key="13">
    <source>
        <dbReference type="EMBL" id="MBC9713284.1"/>
    </source>
</evidence>
<dbReference type="GO" id="GO:0004177">
    <property type="term" value="F:aminopeptidase activity"/>
    <property type="evidence" value="ECO:0007669"/>
    <property type="project" value="UniProtKB-KW"/>
</dbReference>
<feature type="binding site" evidence="10">
    <location>
        <position position="92"/>
    </location>
    <ligand>
        <name>Zn(2+)</name>
        <dbReference type="ChEBI" id="CHEBI:29105"/>
    </ligand>
</feature>
<evidence type="ECO:0000256" key="4">
    <source>
        <dbReference type="ARBA" id="ARBA00022438"/>
    </source>
</evidence>
<dbReference type="SUPFAM" id="SSF53187">
    <property type="entry name" value="Zn-dependent exopeptidases"/>
    <property type="match status" value="1"/>
</dbReference>
<feature type="binding site" evidence="10">
    <location>
        <position position="410"/>
    </location>
    <ligand>
        <name>Zn(2+)</name>
        <dbReference type="ChEBI" id="CHEBI:29105"/>
    </ligand>
</feature>
<dbReference type="PRINTS" id="PR00932">
    <property type="entry name" value="AMINO1PTASE"/>
</dbReference>
<comment type="caution">
    <text evidence="13">The sequence shown here is derived from an EMBL/GenBank/DDBJ whole genome shotgun (WGS) entry which is preliminary data.</text>
</comment>
<feature type="binding site" evidence="10">
    <location>
        <position position="163"/>
    </location>
    <ligand>
        <name>Zn(2+)</name>
        <dbReference type="ChEBI" id="CHEBI:29105"/>
    </ligand>
</feature>
<evidence type="ECO:0000256" key="12">
    <source>
        <dbReference type="RuleBase" id="RU004387"/>
    </source>
</evidence>
<dbReference type="InterPro" id="IPR001948">
    <property type="entry name" value="Peptidase_M18"/>
</dbReference>
<dbReference type="Proteomes" id="UP000642284">
    <property type="component" value="Unassembled WGS sequence"/>
</dbReference>
<keyword evidence="14" id="KW-1185">Reference proteome</keyword>
<keyword evidence="9 10" id="KW-0482">Metalloprotease</keyword>
<name>A0ABR7SDN2_9ACTN</name>
<accession>A0ABR7SDN2</accession>
<dbReference type="PANTHER" id="PTHR28570:SF3">
    <property type="entry name" value="ASPARTYL AMINOPEPTIDASE"/>
    <property type="match status" value="1"/>
</dbReference>
<dbReference type="InterPro" id="IPR022984">
    <property type="entry name" value="M18_aminopeptidase_2"/>
</dbReference>